<name>A0A1H6FDF2_9GAMM</name>
<dbReference type="OrthoDB" id="5523233at2"/>
<organism evidence="1 2">
    <name type="scientific">Candidatus Venteria ishoeyi</name>
    <dbReference type="NCBI Taxonomy" id="1899563"/>
    <lineage>
        <taxon>Bacteria</taxon>
        <taxon>Pseudomonadati</taxon>
        <taxon>Pseudomonadota</taxon>
        <taxon>Gammaproteobacteria</taxon>
        <taxon>Thiotrichales</taxon>
        <taxon>Thiotrichaceae</taxon>
        <taxon>Venteria</taxon>
    </lineage>
</organism>
<keyword evidence="2" id="KW-1185">Reference proteome</keyword>
<protein>
    <submittedName>
        <fullName evidence="1">Uncharacterized protein</fullName>
    </submittedName>
</protein>
<dbReference type="EMBL" id="FMSV02000543">
    <property type="protein sequence ID" value="SEH08120.1"/>
    <property type="molecule type" value="Genomic_DNA"/>
</dbReference>
<reference evidence="1 2" key="1">
    <citation type="submission" date="2016-10" db="EMBL/GenBank/DDBJ databases">
        <authorList>
            <person name="de Groot N.N."/>
        </authorList>
    </citation>
    <scope>NUCLEOTIDE SEQUENCE [LARGE SCALE GENOMIC DNA]</scope>
    <source>
        <strain evidence="1">MBHS1</strain>
    </source>
</reference>
<dbReference type="Proteomes" id="UP000236724">
    <property type="component" value="Unassembled WGS sequence"/>
</dbReference>
<dbReference type="AlphaFoldDB" id="A0A1H6FDF2"/>
<gene>
    <name evidence="1" type="ORF">MBHS_04010</name>
</gene>
<proteinExistence type="predicted"/>
<dbReference type="RefSeq" id="WP_146066854.1">
    <property type="nucleotide sequence ID" value="NZ_FMSV02000543.1"/>
</dbReference>
<evidence type="ECO:0000313" key="2">
    <source>
        <dbReference type="Proteomes" id="UP000236724"/>
    </source>
</evidence>
<evidence type="ECO:0000313" key="1">
    <source>
        <dbReference type="EMBL" id="SEH08120.1"/>
    </source>
</evidence>
<accession>A0A1H6FDF2</accession>
<sequence>MTKPMIIYGNMPYKKIALTTEPGVLQLLYWDLWIALMLVEKCDKDWDTLLQHIRGQIKAAHYKQSGGEALAAHIHRLRELLDKENISIAAVYADADEALLIKQKKKALKKVWALDFQGKEKTEWMLQTPRLIKKAHAMRGYWHRFPVNPLKYASVLEKKYKKSGYYTEDQSFSLEDKLNAFFNKLPARISPAENFAAHRAFLSVIIEKMEMVDDSYGVIGDLYIEVFRKYIEWDRTKLEIRPEDFFQDILELIIWEDYGMTDSYEADFFKALSSAERPIVKAILIRQQEELASAWLDYQSKNAAKMLEKYKLR</sequence>